<dbReference type="InterPro" id="IPR036259">
    <property type="entry name" value="MFS_trans_sf"/>
</dbReference>
<evidence type="ECO:0000313" key="8">
    <source>
        <dbReference type="EMBL" id="KAE9968114.1"/>
    </source>
</evidence>
<feature type="transmembrane region" description="Helical" evidence="6">
    <location>
        <begin position="466"/>
        <end position="488"/>
    </location>
</feature>
<dbReference type="Proteomes" id="UP000447873">
    <property type="component" value="Unassembled WGS sequence"/>
</dbReference>
<gene>
    <name evidence="8" type="ORF">EG328_007784</name>
</gene>
<feature type="transmembrane region" description="Helical" evidence="6">
    <location>
        <begin position="407"/>
        <end position="426"/>
    </location>
</feature>
<feature type="domain" description="Major facilitator superfamily (MFS) profile" evidence="7">
    <location>
        <begin position="96"/>
        <end position="528"/>
    </location>
</feature>
<keyword evidence="2 6" id="KW-0812">Transmembrane</keyword>
<comment type="subcellular location">
    <subcellularLocation>
        <location evidence="1">Membrane</location>
        <topology evidence="1">Multi-pass membrane protein</topology>
    </subcellularLocation>
</comment>
<dbReference type="Gene3D" id="1.20.1250.20">
    <property type="entry name" value="MFS general substrate transporter like domains"/>
    <property type="match status" value="1"/>
</dbReference>
<accession>A0A8H3UDF6</accession>
<proteinExistence type="predicted"/>
<feature type="compositionally biased region" description="Basic and acidic residues" evidence="5">
    <location>
        <begin position="34"/>
        <end position="43"/>
    </location>
</feature>
<feature type="transmembrane region" description="Helical" evidence="6">
    <location>
        <begin position="500"/>
        <end position="521"/>
    </location>
</feature>
<evidence type="ECO:0000313" key="9">
    <source>
        <dbReference type="Proteomes" id="UP000447873"/>
    </source>
</evidence>
<sequence>MACTTSSDDASSIFGLDQDKPEIHISKQEQNSQSHKELDHPQHEIIASIDTKRDVEEPPVEKVSSQMLRDPNLVTWDSDNDPANPHNWSLKRKWAVVFVVSAFTFISPVSSSMIAPALGNMKIDLGIRDDFEAAMTLSIFVLAFALGPLLFGPLSELYGRVRVLQCSNLIFLIFNIVCGFARTGPQMLAFRYFAGFGGSALLALGGGILADTFDADHRGQAIGIYSVCPLLGPAVGPVAGGFITENTTWRWVFWSTTIFCALVQITGLLFLQETYAPILLKRKAAKLRKESGNPALYTEFDDPDRKLTTDLRTAFERPFRLLFTQPIVQVISVYMAYNYGLLYLMLTSFPTLWTKRYGESLGIGSLHYIGLGIGLFLGSQITAPLSDRIYKKLKHRNGGIGKPEFRVPLMFVGAAITPMALFWYGWSAQARTHWIVPTIGAGVFAAGTIINYGCMQAYIVDSYTRYAASGLAATAVLRSLSGFSFPLFANTLFAKLGYGWGNSLLGFVAIAFGIPAPLIFWRFGERLRARSEYAAG</sequence>
<dbReference type="PANTHER" id="PTHR23502">
    <property type="entry name" value="MAJOR FACILITATOR SUPERFAMILY"/>
    <property type="match status" value="1"/>
</dbReference>
<evidence type="ECO:0000256" key="5">
    <source>
        <dbReference type="SAM" id="MobiDB-lite"/>
    </source>
</evidence>
<dbReference type="PANTHER" id="PTHR23502:SF60">
    <property type="entry name" value="MAJOR FACILITATOR SUPERFAMILY (MFS) PROFILE DOMAIN-CONTAINING PROTEIN-RELATED"/>
    <property type="match status" value="1"/>
</dbReference>
<feature type="transmembrane region" description="Helical" evidence="6">
    <location>
        <begin position="249"/>
        <end position="271"/>
    </location>
</feature>
<dbReference type="PROSITE" id="PS50850">
    <property type="entry name" value="MFS"/>
    <property type="match status" value="1"/>
</dbReference>
<keyword evidence="3 6" id="KW-1133">Transmembrane helix</keyword>
<reference evidence="8 9" key="1">
    <citation type="submission" date="2018-12" db="EMBL/GenBank/DDBJ databases">
        <title>Venturia inaequalis Genome Resource.</title>
        <authorList>
            <person name="Lichtner F.J."/>
        </authorList>
    </citation>
    <scope>NUCLEOTIDE SEQUENCE [LARGE SCALE GENOMIC DNA]</scope>
    <source>
        <strain evidence="8 9">120213</strain>
    </source>
</reference>
<organism evidence="8 9">
    <name type="scientific">Venturia inaequalis</name>
    <name type="common">Apple scab fungus</name>
    <dbReference type="NCBI Taxonomy" id="5025"/>
    <lineage>
        <taxon>Eukaryota</taxon>
        <taxon>Fungi</taxon>
        <taxon>Dikarya</taxon>
        <taxon>Ascomycota</taxon>
        <taxon>Pezizomycotina</taxon>
        <taxon>Dothideomycetes</taxon>
        <taxon>Pleosporomycetidae</taxon>
        <taxon>Venturiales</taxon>
        <taxon>Venturiaceae</taxon>
        <taxon>Venturia</taxon>
    </lineage>
</organism>
<feature type="transmembrane region" description="Helical" evidence="6">
    <location>
        <begin position="222"/>
        <end position="243"/>
    </location>
</feature>
<dbReference type="InterPro" id="IPR020846">
    <property type="entry name" value="MFS_dom"/>
</dbReference>
<dbReference type="GO" id="GO:0022857">
    <property type="term" value="F:transmembrane transporter activity"/>
    <property type="evidence" value="ECO:0007669"/>
    <property type="project" value="InterPro"/>
</dbReference>
<feature type="transmembrane region" description="Helical" evidence="6">
    <location>
        <begin position="131"/>
        <end position="151"/>
    </location>
</feature>
<protein>
    <recommendedName>
        <fullName evidence="7">Major facilitator superfamily (MFS) profile domain-containing protein</fullName>
    </recommendedName>
</protein>
<evidence type="ECO:0000256" key="4">
    <source>
        <dbReference type="ARBA" id="ARBA00023136"/>
    </source>
</evidence>
<feature type="compositionally biased region" description="Polar residues" evidence="5">
    <location>
        <begin position="1"/>
        <end position="10"/>
    </location>
</feature>
<feature type="transmembrane region" description="Helical" evidence="6">
    <location>
        <begin position="366"/>
        <end position="386"/>
    </location>
</feature>
<dbReference type="Pfam" id="PF07690">
    <property type="entry name" value="MFS_1"/>
    <property type="match status" value="1"/>
</dbReference>
<feature type="transmembrane region" description="Helical" evidence="6">
    <location>
        <begin position="432"/>
        <end position="454"/>
    </location>
</feature>
<evidence type="ECO:0000259" key="7">
    <source>
        <dbReference type="PROSITE" id="PS50850"/>
    </source>
</evidence>
<evidence type="ECO:0000256" key="3">
    <source>
        <dbReference type="ARBA" id="ARBA00022989"/>
    </source>
</evidence>
<dbReference type="AlphaFoldDB" id="A0A8H3UDF6"/>
<dbReference type="SUPFAM" id="SSF103473">
    <property type="entry name" value="MFS general substrate transporter"/>
    <property type="match status" value="1"/>
</dbReference>
<feature type="transmembrane region" description="Helical" evidence="6">
    <location>
        <begin position="189"/>
        <end position="210"/>
    </location>
</feature>
<comment type="caution">
    <text evidence="8">The sequence shown here is derived from an EMBL/GenBank/DDBJ whole genome shotgun (WGS) entry which is preliminary data.</text>
</comment>
<dbReference type="FunFam" id="1.20.1250.20:FF:000011">
    <property type="entry name" value="MFS multidrug transporter, putative"/>
    <property type="match status" value="1"/>
</dbReference>
<evidence type="ECO:0000256" key="2">
    <source>
        <dbReference type="ARBA" id="ARBA00022692"/>
    </source>
</evidence>
<feature type="transmembrane region" description="Helical" evidence="6">
    <location>
        <begin position="94"/>
        <end position="119"/>
    </location>
</feature>
<feature type="transmembrane region" description="Helical" evidence="6">
    <location>
        <begin position="327"/>
        <end position="346"/>
    </location>
</feature>
<evidence type="ECO:0000256" key="1">
    <source>
        <dbReference type="ARBA" id="ARBA00004141"/>
    </source>
</evidence>
<dbReference type="CDD" id="cd17323">
    <property type="entry name" value="MFS_Tpo1_MDR_like"/>
    <property type="match status" value="1"/>
</dbReference>
<feature type="region of interest" description="Disordered" evidence="5">
    <location>
        <begin position="1"/>
        <end position="43"/>
    </location>
</feature>
<feature type="transmembrane region" description="Helical" evidence="6">
    <location>
        <begin position="163"/>
        <end position="183"/>
    </location>
</feature>
<evidence type="ECO:0000256" key="6">
    <source>
        <dbReference type="SAM" id="Phobius"/>
    </source>
</evidence>
<dbReference type="GO" id="GO:0016020">
    <property type="term" value="C:membrane"/>
    <property type="evidence" value="ECO:0007669"/>
    <property type="project" value="UniProtKB-SubCell"/>
</dbReference>
<feature type="compositionally biased region" description="Basic and acidic residues" evidence="5">
    <location>
        <begin position="17"/>
        <end position="27"/>
    </location>
</feature>
<keyword evidence="4 6" id="KW-0472">Membrane</keyword>
<name>A0A8H3UDF6_VENIN</name>
<dbReference type="EMBL" id="WNWS01000421">
    <property type="protein sequence ID" value="KAE9968114.1"/>
    <property type="molecule type" value="Genomic_DNA"/>
</dbReference>
<dbReference type="InterPro" id="IPR011701">
    <property type="entry name" value="MFS"/>
</dbReference>